<proteinExistence type="predicted"/>
<sequence length="506" mass="56532">MLGGISSRWKQTVAYHFTGASKDVCFDIIKEAEKIGIKVDVMISDMGGNNQALWKACDIVCGKHSRLRNSCNHPCGGGRQLFFMADTPHILKNLRNHLTKGHTILIPDEYVHKYHLPTREVSISAIKELHEIDTENNSRCLDPSHYDKMKLGLACRLLDHSVTAAFKYLVEQGDMEKEALNTAWFIEKHLAINSTRKAWKPVQSGFVLTTTTALKMQDLFLQDKHFKYLFLSRFTQDALKNLFSTVRAKNPVPRTRGFKMALRLITMSQFFRPSHSGSYDVDDSAYLAQIVASPCEEEDELPNWDQYKTIRDDEQQSLFYLAGYTVRAVRKKHKLCELCIAAVTGSAASQNARLCQLKCYIRDGSNQELVMPSPDVFGLLLVAEGEFRNQIMPTTSQEGGDRLKLKTATVRAATTDIINEIYVLLAMDPTEIALCREASFSIKCFFELTDVGWICGQQDANLVHDLCCGGSQGSPLSLQAVDALLGRFAHLAAAAAAAAKRDFSAT</sequence>
<dbReference type="Proteomes" id="UP000805193">
    <property type="component" value="Unassembled WGS sequence"/>
</dbReference>
<accession>A0AC60PD91</accession>
<reference evidence="1 2" key="1">
    <citation type="journal article" date="2020" name="Cell">
        <title>Large-Scale Comparative Analyses of Tick Genomes Elucidate Their Genetic Diversity and Vector Capacities.</title>
        <authorList>
            <consortium name="Tick Genome and Microbiome Consortium (TIGMIC)"/>
            <person name="Jia N."/>
            <person name="Wang J."/>
            <person name="Shi W."/>
            <person name="Du L."/>
            <person name="Sun Y."/>
            <person name="Zhan W."/>
            <person name="Jiang J.F."/>
            <person name="Wang Q."/>
            <person name="Zhang B."/>
            <person name="Ji P."/>
            <person name="Bell-Sakyi L."/>
            <person name="Cui X.M."/>
            <person name="Yuan T.T."/>
            <person name="Jiang B.G."/>
            <person name="Yang W.F."/>
            <person name="Lam T.T."/>
            <person name="Chang Q.C."/>
            <person name="Ding S.J."/>
            <person name="Wang X.J."/>
            <person name="Zhu J.G."/>
            <person name="Ruan X.D."/>
            <person name="Zhao L."/>
            <person name="Wei J.T."/>
            <person name="Ye R.Z."/>
            <person name="Que T.C."/>
            <person name="Du C.H."/>
            <person name="Zhou Y.H."/>
            <person name="Cheng J.X."/>
            <person name="Dai P.F."/>
            <person name="Guo W.B."/>
            <person name="Han X.H."/>
            <person name="Huang E.J."/>
            <person name="Li L.F."/>
            <person name="Wei W."/>
            <person name="Gao Y.C."/>
            <person name="Liu J.Z."/>
            <person name="Shao H.Z."/>
            <person name="Wang X."/>
            <person name="Wang C.C."/>
            <person name="Yang T.C."/>
            <person name="Huo Q.B."/>
            <person name="Li W."/>
            <person name="Chen H.Y."/>
            <person name="Chen S.E."/>
            <person name="Zhou L.G."/>
            <person name="Ni X.B."/>
            <person name="Tian J.H."/>
            <person name="Sheng Y."/>
            <person name="Liu T."/>
            <person name="Pan Y.S."/>
            <person name="Xia L.Y."/>
            <person name="Li J."/>
            <person name="Zhao F."/>
            <person name="Cao W.C."/>
        </authorList>
    </citation>
    <scope>NUCLEOTIDE SEQUENCE [LARGE SCALE GENOMIC DNA]</scope>
    <source>
        <strain evidence="1">Iper-2018</strain>
    </source>
</reference>
<protein>
    <submittedName>
        <fullName evidence="1">Uncharacterized protein</fullName>
    </submittedName>
</protein>
<comment type="caution">
    <text evidence="1">The sequence shown here is derived from an EMBL/GenBank/DDBJ whole genome shotgun (WGS) entry which is preliminary data.</text>
</comment>
<organism evidence="1 2">
    <name type="scientific">Ixodes persulcatus</name>
    <name type="common">Taiga tick</name>
    <dbReference type="NCBI Taxonomy" id="34615"/>
    <lineage>
        <taxon>Eukaryota</taxon>
        <taxon>Metazoa</taxon>
        <taxon>Ecdysozoa</taxon>
        <taxon>Arthropoda</taxon>
        <taxon>Chelicerata</taxon>
        <taxon>Arachnida</taxon>
        <taxon>Acari</taxon>
        <taxon>Parasitiformes</taxon>
        <taxon>Ixodida</taxon>
        <taxon>Ixodoidea</taxon>
        <taxon>Ixodidae</taxon>
        <taxon>Ixodinae</taxon>
        <taxon>Ixodes</taxon>
    </lineage>
</organism>
<dbReference type="EMBL" id="JABSTQ010010847">
    <property type="protein sequence ID" value="KAG0417408.1"/>
    <property type="molecule type" value="Genomic_DNA"/>
</dbReference>
<keyword evidence="2" id="KW-1185">Reference proteome</keyword>
<evidence type="ECO:0000313" key="1">
    <source>
        <dbReference type="EMBL" id="KAG0417408.1"/>
    </source>
</evidence>
<gene>
    <name evidence="1" type="ORF">HPB47_005650</name>
</gene>
<evidence type="ECO:0000313" key="2">
    <source>
        <dbReference type="Proteomes" id="UP000805193"/>
    </source>
</evidence>
<name>A0AC60PD91_IXOPE</name>